<dbReference type="InterPro" id="IPR035684">
    <property type="entry name" value="ArgRS_core"/>
</dbReference>
<evidence type="ECO:0000256" key="1">
    <source>
        <dbReference type="RuleBase" id="RU363038"/>
    </source>
</evidence>
<evidence type="ECO:0000259" key="2">
    <source>
        <dbReference type="Pfam" id="PF00750"/>
    </source>
</evidence>
<proteinExistence type="inferred from homology"/>
<comment type="caution">
    <text evidence="3">The sequence shown here is derived from an EMBL/GenBank/DDBJ whole genome shotgun (WGS) entry which is preliminary data.</text>
</comment>
<organism evidence="3 4">
    <name type="scientific">Platanthera guangdongensis</name>
    <dbReference type="NCBI Taxonomy" id="2320717"/>
    <lineage>
        <taxon>Eukaryota</taxon>
        <taxon>Viridiplantae</taxon>
        <taxon>Streptophyta</taxon>
        <taxon>Embryophyta</taxon>
        <taxon>Tracheophyta</taxon>
        <taxon>Spermatophyta</taxon>
        <taxon>Magnoliopsida</taxon>
        <taxon>Liliopsida</taxon>
        <taxon>Asparagales</taxon>
        <taxon>Orchidaceae</taxon>
        <taxon>Orchidoideae</taxon>
        <taxon>Orchideae</taxon>
        <taxon>Orchidinae</taxon>
        <taxon>Platanthera</taxon>
    </lineage>
</organism>
<keyword evidence="1" id="KW-0067">ATP-binding</keyword>
<keyword evidence="1" id="KW-0436">Ligase</keyword>
<dbReference type="Proteomes" id="UP001412067">
    <property type="component" value="Unassembled WGS sequence"/>
</dbReference>
<dbReference type="PANTHER" id="PTHR11956">
    <property type="entry name" value="ARGINYL-TRNA SYNTHETASE"/>
    <property type="match status" value="1"/>
</dbReference>
<gene>
    <name evidence="3" type="ORF">KSP40_PGU015662</name>
</gene>
<dbReference type="SUPFAM" id="SSF52374">
    <property type="entry name" value="Nucleotidylyl transferase"/>
    <property type="match status" value="1"/>
</dbReference>
<accession>A0ABR2MKZ7</accession>
<dbReference type="EMBL" id="JBBWWR010000007">
    <property type="protein sequence ID" value="KAK8964359.1"/>
    <property type="molecule type" value="Genomic_DNA"/>
</dbReference>
<keyword evidence="1" id="KW-0648">Protein biosynthesis</keyword>
<sequence length="147" mass="16234">MDIPKQCFRSRYSSSTCFHCANLEVGNLAEVELEQSKHSGCSSHTNDSSDVACVKFSFVRTVVWKNQVTDAATAQAARRAGWLPDAKSNLYPKANHVGFGLVLGSDGKRFRTRSSEVVRLVELLDEAKSRSKAELVRRLEDNGIAKS</sequence>
<comment type="similarity">
    <text evidence="1">Belongs to the class-I aminoacyl-tRNA synthetase family.</text>
</comment>
<evidence type="ECO:0000313" key="4">
    <source>
        <dbReference type="Proteomes" id="UP001412067"/>
    </source>
</evidence>
<dbReference type="InterPro" id="IPR014729">
    <property type="entry name" value="Rossmann-like_a/b/a_fold"/>
</dbReference>
<dbReference type="Gene3D" id="3.40.50.620">
    <property type="entry name" value="HUPs"/>
    <property type="match status" value="1"/>
</dbReference>
<evidence type="ECO:0000313" key="3">
    <source>
        <dbReference type="EMBL" id="KAK8964359.1"/>
    </source>
</evidence>
<keyword evidence="1" id="KW-0030">Aminoacyl-tRNA synthetase</keyword>
<keyword evidence="4" id="KW-1185">Reference proteome</keyword>
<feature type="domain" description="Arginyl-tRNA synthetase catalytic core" evidence="2">
    <location>
        <begin position="75"/>
        <end position="136"/>
    </location>
</feature>
<protein>
    <recommendedName>
        <fullName evidence="2">Arginyl-tRNA synthetase catalytic core domain-containing protein</fullName>
    </recommendedName>
</protein>
<dbReference type="InterPro" id="IPR001278">
    <property type="entry name" value="Arg-tRNA-ligase"/>
</dbReference>
<name>A0ABR2MKZ7_9ASPA</name>
<reference evidence="3 4" key="1">
    <citation type="journal article" date="2022" name="Nat. Plants">
        <title>Genomes of leafy and leafless Platanthera orchids illuminate the evolution of mycoheterotrophy.</title>
        <authorList>
            <person name="Li M.H."/>
            <person name="Liu K.W."/>
            <person name="Li Z."/>
            <person name="Lu H.C."/>
            <person name="Ye Q.L."/>
            <person name="Zhang D."/>
            <person name="Wang J.Y."/>
            <person name="Li Y.F."/>
            <person name="Zhong Z.M."/>
            <person name="Liu X."/>
            <person name="Yu X."/>
            <person name="Liu D.K."/>
            <person name="Tu X.D."/>
            <person name="Liu B."/>
            <person name="Hao Y."/>
            <person name="Liao X.Y."/>
            <person name="Jiang Y.T."/>
            <person name="Sun W.H."/>
            <person name="Chen J."/>
            <person name="Chen Y.Q."/>
            <person name="Ai Y."/>
            <person name="Zhai J.W."/>
            <person name="Wu S.S."/>
            <person name="Zhou Z."/>
            <person name="Hsiao Y.Y."/>
            <person name="Wu W.L."/>
            <person name="Chen Y.Y."/>
            <person name="Lin Y.F."/>
            <person name="Hsu J.L."/>
            <person name="Li C.Y."/>
            <person name="Wang Z.W."/>
            <person name="Zhao X."/>
            <person name="Zhong W.Y."/>
            <person name="Ma X.K."/>
            <person name="Ma L."/>
            <person name="Huang J."/>
            <person name="Chen G.Z."/>
            <person name="Huang M.Z."/>
            <person name="Huang L."/>
            <person name="Peng D.H."/>
            <person name="Luo Y.B."/>
            <person name="Zou S.Q."/>
            <person name="Chen S.P."/>
            <person name="Lan S."/>
            <person name="Tsai W.C."/>
            <person name="Van de Peer Y."/>
            <person name="Liu Z.J."/>
        </authorList>
    </citation>
    <scope>NUCLEOTIDE SEQUENCE [LARGE SCALE GENOMIC DNA]</scope>
    <source>
        <strain evidence="3">Lor288</strain>
    </source>
</reference>
<keyword evidence="1" id="KW-0547">Nucleotide-binding</keyword>
<dbReference type="Pfam" id="PF00750">
    <property type="entry name" value="tRNA-synt_1d"/>
    <property type="match status" value="1"/>
</dbReference>
<dbReference type="PANTHER" id="PTHR11956:SF5">
    <property type="entry name" value="ARGININE--TRNA LIGASE, CYTOPLASMIC"/>
    <property type="match status" value="1"/>
</dbReference>